<name>A0A9X9LC32_GULGU</name>
<dbReference type="EMBL" id="CYRY02000197">
    <property type="protein sequence ID" value="VCW48805.1"/>
    <property type="molecule type" value="Genomic_DNA"/>
</dbReference>
<gene>
    <name evidence="1" type="ORF">BN2614_LOCUS2</name>
</gene>
<keyword evidence="2" id="KW-1185">Reference proteome</keyword>
<reference evidence="1 2" key="1">
    <citation type="submission" date="2018-10" db="EMBL/GenBank/DDBJ databases">
        <authorList>
            <person name="Ekblom R."/>
            <person name="Jareborg N."/>
        </authorList>
    </citation>
    <scope>NUCLEOTIDE SEQUENCE [LARGE SCALE GENOMIC DNA]</scope>
    <source>
        <tissue evidence="1">Muscle</tissue>
    </source>
</reference>
<sequence length="57" mass="6560">MIVESKQQHRHEALRSGLSCLGPNPALSFARHDVWASCDISLHLNFLVCQMRREIEK</sequence>
<organism evidence="1 2">
    <name type="scientific">Gulo gulo</name>
    <name type="common">Wolverine</name>
    <name type="synonym">Gluton</name>
    <dbReference type="NCBI Taxonomy" id="48420"/>
    <lineage>
        <taxon>Eukaryota</taxon>
        <taxon>Metazoa</taxon>
        <taxon>Chordata</taxon>
        <taxon>Craniata</taxon>
        <taxon>Vertebrata</taxon>
        <taxon>Euteleostomi</taxon>
        <taxon>Mammalia</taxon>
        <taxon>Eutheria</taxon>
        <taxon>Laurasiatheria</taxon>
        <taxon>Carnivora</taxon>
        <taxon>Caniformia</taxon>
        <taxon>Musteloidea</taxon>
        <taxon>Mustelidae</taxon>
        <taxon>Guloninae</taxon>
        <taxon>Gulo</taxon>
    </lineage>
</organism>
<evidence type="ECO:0000313" key="1">
    <source>
        <dbReference type="EMBL" id="VCW48805.1"/>
    </source>
</evidence>
<protein>
    <submittedName>
        <fullName evidence="1">Uncharacterized protein</fullName>
    </submittedName>
</protein>
<evidence type="ECO:0000313" key="2">
    <source>
        <dbReference type="Proteomes" id="UP000269945"/>
    </source>
</evidence>
<comment type="caution">
    <text evidence="1">The sequence shown here is derived from an EMBL/GenBank/DDBJ whole genome shotgun (WGS) entry which is preliminary data.</text>
</comment>
<dbReference type="AlphaFoldDB" id="A0A9X9LC32"/>
<accession>A0A9X9LC32</accession>
<proteinExistence type="predicted"/>
<dbReference type="Proteomes" id="UP000269945">
    <property type="component" value="Unassembled WGS sequence"/>
</dbReference>